<sequence length="119" mass="13084">RQNSRNRGAIKKGGLRQQRTNIPFTNGNANLSQQGFNSQASQDMLTSFSQGPLMQGPLTMSQMSQPGFHGLSQPDLSQDSYLVEEFRSQTEGMLSQDSTYQGDRALFAASQGGQFSQPY</sequence>
<reference evidence="3" key="1">
    <citation type="submission" date="2025-08" db="UniProtKB">
        <authorList>
            <consortium name="RefSeq"/>
        </authorList>
    </citation>
    <scope>IDENTIFICATION</scope>
    <source>
        <tissue evidence="3">Muscle</tissue>
    </source>
</reference>
<accession>A0ABM1TPK3</accession>
<dbReference type="Proteomes" id="UP000694941">
    <property type="component" value="Unplaced"/>
</dbReference>
<dbReference type="GeneID" id="106472562"/>
<evidence type="ECO:0000313" key="3">
    <source>
        <dbReference type="RefSeq" id="XP_022257809.1"/>
    </source>
</evidence>
<feature type="region of interest" description="Disordered" evidence="1">
    <location>
        <begin position="48"/>
        <end position="75"/>
    </location>
</feature>
<protein>
    <submittedName>
        <fullName evidence="3">Regulator of nonsense transcripts 1-like</fullName>
    </submittedName>
</protein>
<feature type="region of interest" description="Disordered" evidence="1">
    <location>
        <begin position="1"/>
        <end position="34"/>
    </location>
</feature>
<feature type="compositionally biased region" description="Polar residues" evidence="1">
    <location>
        <begin position="48"/>
        <end position="65"/>
    </location>
</feature>
<dbReference type="RefSeq" id="XP_022257809.1">
    <property type="nucleotide sequence ID" value="XM_022402101.1"/>
</dbReference>
<evidence type="ECO:0000313" key="2">
    <source>
        <dbReference type="Proteomes" id="UP000694941"/>
    </source>
</evidence>
<organism evidence="2 3">
    <name type="scientific">Limulus polyphemus</name>
    <name type="common">Atlantic horseshoe crab</name>
    <dbReference type="NCBI Taxonomy" id="6850"/>
    <lineage>
        <taxon>Eukaryota</taxon>
        <taxon>Metazoa</taxon>
        <taxon>Ecdysozoa</taxon>
        <taxon>Arthropoda</taxon>
        <taxon>Chelicerata</taxon>
        <taxon>Merostomata</taxon>
        <taxon>Xiphosura</taxon>
        <taxon>Limulidae</taxon>
        <taxon>Limulus</taxon>
    </lineage>
</organism>
<proteinExistence type="predicted"/>
<name>A0ABM1TPK3_LIMPO</name>
<evidence type="ECO:0000256" key="1">
    <source>
        <dbReference type="SAM" id="MobiDB-lite"/>
    </source>
</evidence>
<feature type="compositionally biased region" description="Polar residues" evidence="1">
    <location>
        <begin position="17"/>
        <end position="34"/>
    </location>
</feature>
<keyword evidence="2" id="KW-1185">Reference proteome</keyword>
<feature type="non-terminal residue" evidence="3">
    <location>
        <position position="1"/>
    </location>
</feature>
<gene>
    <name evidence="3" type="primary">LOC106472562</name>
</gene>